<proteinExistence type="predicted"/>
<feature type="domain" description="At2g23090-like zinc-binding" evidence="2">
    <location>
        <begin position="48"/>
        <end position="86"/>
    </location>
</feature>
<sequence length="115" mass="12093">MVVMIGTIGLLVSCAQKSKIARERNAARKAAAGKGSQLKAIKKAQSIQCKVCFQTFMCTSSQASLQAHIDAKHSKLNKTFAGCFPDYEAAAASSTASKKASKNKAKGNAKGGKKR</sequence>
<accession>A0A0L0DBT5</accession>
<evidence type="ECO:0000256" key="1">
    <source>
        <dbReference type="SAM" id="MobiDB-lite"/>
    </source>
</evidence>
<feature type="compositionally biased region" description="Basic residues" evidence="1">
    <location>
        <begin position="99"/>
        <end position="115"/>
    </location>
</feature>
<dbReference type="AlphaFoldDB" id="A0A0L0DBT5"/>
<dbReference type="InterPro" id="IPR039713">
    <property type="entry name" value="At2g23090-like"/>
</dbReference>
<dbReference type="OMA" id="CALCMQV"/>
<reference evidence="3 4" key="1">
    <citation type="submission" date="2010-05" db="EMBL/GenBank/DDBJ databases">
        <title>The Genome Sequence of Thecamonas trahens ATCC 50062.</title>
        <authorList>
            <consortium name="The Broad Institute Genome Sequencing Platform"/>
            <person name="Russ C."/>
            <person name="Cuomo C."/>
            <person name="Shea T."/>
            <person name="Young S.K."/>
            <person name="Zeng Q."/>
            <person name="Koehrsen M."/>
            <person name="Haas B."/>
            <person name="Borodovsky M."/>
            <person name="Guigo R."/>
            <person name="Alvarado L."/>
            <person name="Berlin A."/>
            <person name="Bochicchio J."/>
            <person name="Borenstein D."/>
            <person name="Chapman S."/>
            <person name="Chen Z."/>
            <person name="Freedman E."/>
            <person name="Gellesch M."/>
            <person name="Goldberg J."/>
            <person name="Griggs A."/>
            <person name="Gujja S."/>
            <person name="Heilman E."/>
            <person name="Heiman D."/>
            <person name="Hepburn T."/>
            <person name="Howarth C."/>
            <person name="Jen D."/>
            <person name="Larson L."/>
            <person name="Mehta T."/>
            <person name="Park D."/>
            <person name="Pearson M."/>
            <person name="Roberts A."/>
            <person name="Saif S."/>
            <person name="Shenoy N."/>
            <person name="Sisk P."/>
            <person name="Stolte C."/>
            <person name="Sykes S."/>
            <person name="Thomson T."/>
            <person name="Walk T."/>
            <person name="White J."/>
            <person name="Yandava C."/>
            <person name="Burger G."/>
            <person name="Gray M.W."/>
            <person name="Holland P.W.H."/>
            <person name="King N."/>
            <person name="Lang F.B.F."/>
            <person name="Roger A.J."/>
            <person name="Ruiz-Trillo I."/>
            <person name="Lander E."/>
            <person name="Nusbaum C."/>
        </authorList>
    </citation>
    <scope>NUCLEOTIDE SEQUENCE [LARGE SCALE GENOMIC DNA]</scope>
    <source>
        <strain evidence="3 4">ATCC 50062</strain>
    </source>
</reference>
<dbReference type="RefSeq" id="XP_013757586.1">
    <property type="nucleotide sequence ID" value="XM_013902132.1"/>
</dbReference>
<dbReference type="OrthoDB" id="370932at2759"/>
<evidence type="ECO:0000313" key="3">
    <source>
        <dbReference type="EMBL" id="KNC49802.1"/>
    </source>
</evidence>
<dbReference type="SUPFAM" id="SSF118359">
    <property type="entry name" value="Expressed protein At2g23090/F21P24.15"/>
    <property type="match status" value="1"/>
</dbReference>
<dbReference type="Gene3D" id="4.10.1050.10">
    <property type="entry name" value="At2g23090-like"/>
    <property type="match status" value="1"/>
</dbReference>
<dbReference type="PANTHER" id="PTHR33788:SF1">
    <property type="entry name" value="ZINC-BINDING PROTEIN"/>
    <property type="match status" value="1"/>
</dbReference>
<evidence type="ECO:0000259" key="2">
    <source>
        <dbReference type="Pfam" id="PF12907"/>
    </source>
</evidence>
<dbReference type="EMBL" id="GL349457">
    <property type="protein sequence ID" value="KNC49802.1"/>
    <property type="molecule type" value="Genomic_DNA"/>
</dbReference>
<dbReference type="GeneID" id="25565340"/>
<protein>
    <recommendedName>
        <fullName evidence="2">At2g23090-like zinc-binding domain-containing protein</fullName>
    </recommendedName>
</protein>
<gene>
    <name evidence="3" type="ORF">AMSG_06079</name>
</gene>
<dbReference type="InterPro" id="IPR026939">
    <property type="entry name" value="ZNF706/At2g23090_sf"/>
</dbReference>
<dbReference type="InterPro" id="IPR039438">
    <property type="entry name" value="At2g23090-like_Znf"/>
</dbReference>
<dbReference type="PANTHER" id="PTHR33788">
    <property type="entry name" value="OS07G0114300 PROTEIN"/>
    <property type="match status" value="1"/>
</dbReference>
<dbReference type="Pfam" id="PF12907">
    <property type="entry name" value="zf-met2"/>
    <property type="match status" value="1"/>
</dbReference>
<organism evidence="3 4">
    <name type="scientific">Thecamonas trahens ATCC 50062</name>
    <dbReference type="NCBI Taxonomy" id="461836"/>
    <lineage>
        <taxon>Eukaryota</taxon>
        <taxon>Apusozoa</taxon>
        <taxon>Apusomonadida</taxon>
        <taxon>Apusomonadidae</taxon>
        <taxon>Thecamonas</taxon>
    </lineage>
</organism>
<feature type="region of interest" description="Disordered" evidence="1">
    <location>
        <begin position="93"/>
        <end position="115"/>
    </location>
</feature>
<keyword evidence="4" id="KW-1185">Reference proteome</keyword>
<dbReference type="Proteomes" id="UP000054408">
    <property type="component" value="Unassembled WGS sequence"/>
</dbReference>
<evidence type="ECO:0000313" key="4">
    <source>
        <dbReference type="Proteomes" id="UP000054408"/>
    </source>
</evidence>
<name>A0A0L0DBT5_THETB</name>